<feature type="region of interest" description="Disordered" evidence="1">
    <location>
        <begin position="377"/>
        <end position="397"/>
    </location>
</feature>
<dbReference type="EMBL" id="CP015098">
    <property type="protein sequence ID" value="AMW08634.1"/>
    <property type="molecule type" value="Genomic_DNA"/>
</dbReference>
<dbReference type="Proteomes" id="UP000076096">
    <property type="component" value="Chromosome"/>
</dbReference>
<keyword evidence="3" id="KW-1185">Reference proteome</keyword>
<evidence type="ECO:0000256" key="1">
    <source>
        <dbReference type="SAM" id="MobiDB-lite"/>
    </source>
</evidence>
<evidence type="ECO:0000313" key="3">
    <source>
        <dbReference type="Proteomes" id="UP000076096"/>
    </source>
</evidence>
<dbReference type="AlphaFoldDB" id="A0A143BU30"/>
<evidence type="ECO:0000313" key="2">
    <source>
        <dbReference type="EMBL" id="AMW08634.1"/>
    </source>
</evidence>
<name>A0A143BU30_9ACTN</name>
<feature type="compositionally biased region" description="Basic and acidic residues" evidence="1">
    <location>
        <begin position="39"/>
        <end position="64"/>
    </location>
</feature>
<feature type="region of interest" description="Disordered" evidence="1">
    <location>
        <begin position="33"/>
        <end position="64"/>
    </location>
</feature>
<gene>
    <name evidence="2" type="ORF">A4E84_03385</name>
</gene>
<organism evidence="2 3">
    <name type="scientific">Streptomyces qaidamensis</name>
    <dbReference type="NCBI Taxonomy" id="1783515"/>
    <lineage>
        <taxon>Bacteria</taxon>
        <taxon>Bacillati</taxon>
        <taxon>Actinomycetota</taxon>
        <taxon>Actinomycetes</taxon>
        <taxon>Kitasatosporales</taxon>
        <taxon>Streptomycetaceae</taxon>
        <taxon>Streptomyces</taxon>
        <taxon>Streptomyces aurantiacus group</taxon>
    </lineage>
</organism>
<dbReference type="SUPFAM" id="SSF110296">
    <property type="entry name" value="Oligoxyloglucan reducing end-specific cellobiohydrolase"/>
    <property type="match status" value="1"/>
</dbReference>
<protein>
    <submittedName>
        <fullName evidence="2">Uncharacterized protein</fullName>
    </submittedName>
</protein>
<proteinExistence type="predicted"/>
<dbReference type="InterPro" id="IPR015943">
    <property type="entry name" value="WD40/YVTN_repeat-like_dom_sf"/>
</dbReference>
<dbReference type="KEGG" id="stsi:A4E84_03385"/>
<accession>A0A143BU30</accession>
<dbReference type="Gene3D" id="2.130.10.10">
    <property type="entry name" value="YVTN repeat-like/Quinoprotein amine dehydrogenase"/>
    <property type="match status" value="1"/>
</dbReference>
<reference evidence="3" key="1">
    <citation type="submission" date="2016-04" db="EMBL/GenBank/DDBJ databases">
        <authorList>
            <person name="Zhang B."/>
        </authorList>
    </citation>
    <scope>NUCLEOTIDE SEQUENCE [LARGE SCALE GENOMIC DNA]</scope>
    <source>
        <strain evidence="3">S10</strain>
    </source>
</reference>
<sequence>MAPPSPATAGPGNPRKPTVRLVAAVSAALALAACGPSGSDDRGPGDREARYRRVVEDPHPRPADVIEAAGAPTGVARADDGSLLLTFDAGNVEDDEGPAASAWRIVGPDGRTVAEHAEHGDAEEVRAEFKGVPGGFVRVPAGESADGAYALDVRGRRHAVDITGTPLRTRPGDILLAEPEPALVYRPATRTVAPPAGVPDDAVRLAVDERGTAWSLDQSLTEAPDRVVRQRDGRTLGSTAVPRPYAGGALTVRGGTAALSLLQGDDARGLLVTTDAGGHWRTVLGGGVPWRELKRGPEFLVLELLADGRLLVGEEGGRYWLADDRGNSAFHELRTPATFTSVAVAGTTLYGIADATTATYDLVKGEGLWISRDGGGEWRRHERHGRRSPAEVAKPSM</sequence>